<dbReference type="PANTHER" id="PTHR24043">
    <property type="entry name" value="SCAVENGER RECEPTOR CLASS F"/>
    <property type="match status" value="1"/>
</dbReference>
<feature type="compositionally biased region" description="Basic and acidic residues" evidence="2">
    <location>
        <begin position="841"/>
        <end position="861"/>
    </location>
</feature>
<dbReference type="SMART" id="SM00181">
    <property type="entry name" value="EGF"/>
    <property type="match status" value="4"/>
</dbReference>
<keyword evidence="6" id="KW-0675">Receptor</keyword>
<feature type="domain" description="Laminin EGF-like" evidence="4">
    <location>
        <begin position="118"/>
        <end position="173"/>
    </location>
</feature>
<feature type="compositionally biased region" description="Polar residues" evidence="2">
    <location>
        <begin position="816"/>
        <end position="839"/>
    </location>
</feature>
<dbReference type="EMBL" id="BLXT01004526">
    <property type="protein sequence ID" value="GFO14134.1"/>
    <property type="molecule type" value="Genomic_DNA"/>
</dbReference>
<dbReference type="InterPro" id="IPR042635">
    <property type="entry name" value="MEGF10/SREC1/2-like"/>
</dbReference>
<evidence type="ECO:0000313" key="7">
    <source>
        <dbReference type="Proteomes" id="UP000735302"/>
    </source>
</evidence>
<feature type="domain" description="Laminin EGF-like" evidence="4">
    <location>
        <begin position="176"/>
        <end position="218"/>
    </location>
</feature>
<evidence type="ECO:0000256" key="2">
    <source>
        <dbReference type="SAM" id="MobiDB-lite"/>
    </source>
</evidence>
<evidence type="ECO:0000256" key="1">
    <source>
        <dbReference type="ARBA" id="ARBA00022536"/>
    </source>
</evidence>
<keyword evidence="3" id="KW-0472">Membrane</keyword>
<keyword evidence="1" id="KW-0245">EGF-like domain</keyword>
<reference evidence="6 7" key="1">
    <citation type="journal article" date="2021" name="Elife">
        <title>Chloroplast acquisition without the gene transfer in kleptoplastic sea slugs, Plakobranchus ocellatus.</title>
        <authorList>
            <person name="Maeda T."/>
            <person name="Takahashi S."/>
            <person name="Yoshida T."/>
            <person name="Shimamura S."/>
            <person name="Takaki Y."/>
            <person name="Nagai Y."/>
            <person name="Toyoda A."/>
            <person name="Suzuki Y."/>
            <person name="Arimoto A."/>
            <person name="Ishii H."/>
            <person name="Satoh N."/>
            <person name="Nishiyama T."/>
            <person name="Hasebe M."/>
            <person name="Maruyama T."/>
            <person name="Minagawa J."/>
            <person name="Obokata J."/>
            <person name="Shigenobu S."/>
        </authorList>
    </citation>
    <scope>NUCLEOTIDE SEQUENCE [LARGE SCALE GENOMIC DNA]</scope>
</reference>
<dbReference type="GO" id="GO:0005044">
    <property type="term" value="F:scavenger receptor activity"/>
    <property type="evidence" value="ECO:0007669"/>
    <property type="project" value="InterPro"/>
</dbReference>
<organism evidence="6 7">
    <name type="scientific">Plakobranchus ocellatus</name>
    <dbReference type="NCBI Taxonomy" id="259542"/>
    <lineage>
        <taxon>Eukaryota</taxon>
        <taxon>Metazoa</taxon>
        <taxon>Spiralia</taxon>
        <taxon>Lophotrochozoa</taxon>
        <taxon>Mollusca</taxon>
        <taxon>Gastropoda</taxon>
        <taxon>Heterobranchia</taxon>
        <taxon>Euthyneura</taxon>
        <taxon>Panpulmonata</taxon>
        <taxon>Sacoglossa</taxon>
        <taxon>Placobranchoidea</taxon>
        <taxon>Plakobranchidae</taxon>
        <taxon>Plakobranchus</taxon>
    </lineage>
</organism>
<feature type="compositionally biased region" description="Polar residues" evidence="2">
    <location>
        <begin position="894"/>
        <end position="923"/>
    </location>
</feature>
<feature type="compositionally biased region" description="Low complexity" evidence="2">
    <location>
        <begin position="738"/>
        <end position="749"/>
    </location>
</feature>
<feature type="domain" description="EGF-like" evidence="5">
    <location>
        <begin position="217"/>
        <end position="250"/>
    </location>
</feature>
<feature type="region of interest" description="Disordered" evidence="2">
    <location>
        <begin position="644"/>
        <end position="674"/>
    </location>
</feature>
<evidence type="ECO:0000259" key="5">
    <source>
        <dbReference type="SMART" id="SM00181"/>
    </source>
</evidence>
<name>A0AAV4B280_9GAST</name>
<feature type="region of interest" description="Disordered" evidence="2">
    <location>
        <begin position="732"/>
        <end position="753"/>
    </location>
</feature>
<protein>
    <submittedName>
        <fullName evidence="6">Scavenger receptor class f member 1</fullName>
    </submittedName>
</protein>
<keyword evidence="3" id="KW-1133">Transmembrane helix</keyword>
<feature type="compositionally biased region" description="Polar residues" evidence="2">
    <location>
        <begin position="644"/>
        <end position="662"/>
    </location>
</feature>
<accession>A0AAV4B280</accession>
<dbReference type="InterPro" id="IPR002049">
    <property type="entry name" value="LE_dom"/>
</dbReference>
<feature type="compositionally biased region" description="Basic and acidic residues" evidence="2">
    <location>
        <begin position="456"/>
        <end position="467"/>
    </location>
</feature>
<feature type="domain" description="EGF-like" evidence="5">
    <location>
        <begin position="265"/>
        <end position="295"/>
    </location>
</feature>
<feature type="region of interest" description="Disordered" evidence="2">
    <location>
        <begin position="773"/>
        <end position="803"/>
    </location>
</feature>
<feature type="domain" description="EGF-like" evidence="5">
    <location>
        <begin position="118"/>
        <end position="161"/>
    </location>
</feature>
<feature type="region of interest" description="Disordered" evidence="2">
    <location>
        <begin position="816"/>
        <end position="954"/>
    </location>
</feature>
<feature type="compositionally biased region" description="Polar residues" evidence="2">
    <location>
        <begin position="863"/>
        <end position="875"/>
    </location>
</feature>
<dbReference type="SMART" id="SM00180">
    <property type="entry name" value="EGF_Lam"/>
    <property type="match status" value="3"/>
</dbReference>
<dbReference type="AlphaFoldDB" id="A0AAV4B280"/>
<sequence>MPNVADAFSSWLTNLVSCNYYDDDGDVDDHDDDDDDDDDDNGDNDDDDDDDEDDDDFKTFRSQKLGKGPQCTINCAQARFRDNCTLYCPEKCVGLCNTTVAKCSMCTTGLKTPYCRDPCDEGTYGSQCKQNCSSRCRDRKCDPVTGECMGCINGYVGRWCNAKCISGFYGPDCSLPCPETCAEQLCEIETGTCVKCRPGYVGLFCDQLCERGKYGPGCSTKCPSKCRWPCDPVSGECVLCLSGYRGAMCSNPCRMGTYGVNCNVTCPVGCLKQSCHHITGDCTNCKESFYGPRCSKFRLNKMRPFAMILFALLSMLAPVALLSVVIICYRNNKTAQRRAILEAIEIEEAHSDRKETLALRSKDERQILKKNNNVLLQDVHQKLSANGPAAPLYQAYGTEATSRPTPVARQPTTIKCTASFEELVDTPENDAAVSPCALSAMPDHQTDTDNSVLPENKADRSISTDKNTDQNIDCEKVANLAGACRDSYGSLDISDIKHDDSDISKREVSGSDIVLLDITTALEEIEQCGLKTQAQKALSEKKKKYLPELDFTSTFANEKTSKDNNVPLYPLASQRVENSQLFAMVTGNIVGLPLHDGEEDRASILLAHDLESKKSVLKEKEKTGEDTSAMDSLVHLLGPIVESETSLDTSKGTSEQRIQTKWPNVPPSHGRTNIICNTHKSNERILFEKIDTFKERQDVHSIFAQPHSSLSESGHIPTKPYFKQIDLRQTLSSPPPSKFLSSSQLPSQFHNEQAHPQQFMRLPIDISRHTLRTPSVQSQPSDVLSPVDSSQQPSESYSVDQSFIPDLNVSTTVNARPKTSSMHEIQQKTFKVNVVQSSTSEDEHNTGRTGREKYPQLHPERMLTNSRETGQSVRSSGPHVPTAQDQRPKKSKRPQSTSPGLVRCSTTRQQVSSEAKPEQSQNPLPTPPPQGRTILRPVRKSSHSQQSSSPNIKD</sequence>
<dbReference type="InterPro" id="IPR000742">
    <property type="entry name" value="EGF"/>
</dbReference>
<dbReference type="Gene3D" id="2.170.300.10">
    <property type="entry name" value="Tie2 ligand-binding domain superfamily"/>
    <property type="match status" value="2"/>
</dbReference>
<dbReference type="SUPFAM" id="SSF57184">
    <property type="entry name" value="Growth factor receptor domain"/>
    <property type="match status" value="1"/>
</dbReference>
<feature type="region of interest" description="Disordered" evidence="2">
    <location>
        <begin position="443"/>
        <end position="467"/>
    </location>
</feature>
<feature type="compositionally biased region" description="Acidic residues" evidence="2">
    <location>
        <begin position="23"/>
        <end position="56"/>
    </location>
</feature>
<feature type="region of interest" description="Disordered" evidence="2">
    <location>
        <begin position="23"/>
        <end position="67"/>
    </location>
</feature>
<evidence type="ECO:0000313" key="6">
    <source>
        <dbReference type="EMBL" id="GFO14134.1"/>
    </source>
</evidence>
<keyword evidence="7" id="KW-1185">Reference proteome</keyword>
<gene>
    <name evidence="6" type="ORF">PoB_004063900</name>
</gene>
<feature type="domain" description="Laminin EGF-like" evidence="4">
    <location>
        <begin position="221"/>
        <end position="262"/>
    </location>
</feature>
<dbReference type="PANTHER" id="PTHR24043:SF8">
    <property type="entry name" value="EGF-LIKE DOMAIN-CONTAINING PROTEIN"/>
    <property type="match status" value="1"/>
</dbReference>
<feature type="transmembrane region" description="Helical" evidence="3">
    <location>
        <begin position="305"/>
        <end position="327"/>
    </location>
</feature>
<feature type="compositionally biased region" description="Polar residues" evidence="2">
    <location>
        <begin position="773"/>
        <end position="801"/>
    </location>
</feature>
<proteinExistence type="predicted"/>
<evidence type="ECO:0000256" key="3">
    <source>
        <dbReference type="SAM" id="Phobius"/>
    </source>
</evidence>
<dbReference type="InterPro" id="IPR009030">
    <property type="entry name" value="Growth_fac_rcpt_cys_sf"/>
</dbReference>
<dbReference type="Proteomes" id="UP000735302">
    <property type="component" value="Unassembled WGS sequence"/>
</dbReference>
<feature type="compositionally biased region" description="Low complexity" evidence="2">
    <location>
        <begin position="943"/>
        <end position="954"/>
    </location>
</feature>
<keyword evidence="3" id="KW-0812">Transmembrane</keyword>
<evidence type="ECO:0000259" key="4">
    <source>
        <dbReference type="SMART" id="SM00180"/>
    </source>
</evidence>
<comment type="caution">
    <text evidence="6">The sequence shown here is derived from an EMBL/GenBank/DDBJ whole genome shotgun (WGS) entry which is preliminary data.</text>
</comment>
<feature type="domain" description="EGF-like" evidence="5">
    <location>
        <begin position="172"/>
        <end position="206"/>
    </location>
</feature>